<protein>
    <submittedName>
        <fullName evidence="1">Uncharacterized protein</fullName>
    </submittedName>
</protein>
<reference evidence="1 2" key="1">
    <citation type="submission" date="2021-05" db="EMBL/GenBank/DDBJ databases">
        <title>Genome Assembly of Synthetic Allotetraploid Brassica napus Reveals Homoeologous Exchanges between Subgenomes.</title>
        <authorList>
            <person name="Davis J.T."/>
        </authorList>
    </citation>
    <scope>NUCLEOTIDE SEQUENCE [LARGE SCALE GENOMIC DNA]</scope>
    <source>
        <strain evidence="2">cv. Da-Ae</strain>
        <tissue evidence="1">Seedling</tissue>
    </source>
</reference>
<keyword evidence="2" id="KW-1185">Reference proteome</keyword>
<evidence type="ECO:0000313" key="2">
    <source>
        <dbReference type="Proteomes" id="UP000824890"/>
    </source>
</evidence>
<comment type="caution">
    <text evidence="1">The sequence shown here is derived from an EMBL/GenBank/DDBJ whole genome shotgun (WGS) entry which is preliminary data.</text>
</comment>
<dbReference type="EMBL" id="JAGKQM010000004">
    <property type="protein sequence ID" value="KAH0928834.1"/>
    <property type="molecule type" value="Genomic_DNA"/>
</dbReference>
<gene>
    <name evidence="1" type="ORF">HID58_014561</name>
</gene>
<name>A0ABQ8DHL3_BRANA</name>
<accession>A0ABQ8DHL3</accession>
<dbReference type="Proteomes" id="UP000824890">
    <property type="component" value="Unassembled WGS sequence"/>
</dbReference>
<organism evidence="1 2">
    <name type="scientific">Brassica napus</name>
    <name type="common">Rape</name>
    <dbReference type="NCBI Taxonomy" id="3708"/>
    <lineage>
        <taxon>Eukaryota</taxon>
        <taxon>Viridiplantae</taxon>
        <taxon>Streptophyta</taxon>
        <taxon>Embryophyta</taxon>
        <taxon>Tracheophyta</taxon>
        <taxon>Spermatophyta</taxon>
        <taxon>Magnoliopsida</taxon>
        <taxon>eudicotyledons</taxon>
        <taxon>Gunneridae</taxon>
        <taxon>Pentapetalae</taxon>
        <taxon>rosids</taxon>
        <taxon>malvids</taxon>
        <taxon>Brassicales</taxon>
        <taxon>Brassicaceae</taxon>
        <taxon>Brassiceae</taxon>
        <taxon>Brassica</taxon>
    </lineage>
</organism>
<feature type="non-terminal residue" evidence="1">
    <location>
        <position position="1"/>
    </location>
</feature>
<evidence type="ECO:0000313" key="1">
    <source>
        <dbReference type="EMBL" id="KAH0928834.1"/>
    </source>
</evidence>
<sequence>ALCLARRHVVICYWASKRVEYIESLLRSIKAPVETPMPPDALVVKSDTAWSIQHEAGGMG</sequence>
<proteinExistence type="predicted"/>